<name>A0A9W8N7L7_9PEZI</name>
<evidence type="ECO:0000313" key="4">
    <source>
        <dbReference type="Proteomes" id="UP001148614"/>
    </source>
</evidence>
<keyword evidence="1" id="KW-0560">Oxidoreductase</keyword>
<dbReference type="EMBL" id="JANPWZ010001988">
    <property type="protein sequence ID" value="KAJ3561895.1"/>
    <property type="molecule type" value="Genomic_DNA"/>
</dbReference>
<dbReference type="InterPro" id="IPR011032">
    <property type="entry name" value="GroES-like_sf"/>
</dbReference>
<dbReference type="SUPFAM" id="SSF50129">
    <property type="entry name" value="GroES-like"/>
    <property type="match status" value="1"/>
</dbReference>
<dbReference type="PANTHER" id="PTHR43189">
    <property type="entry name" value="ZINC-TYPE ALCOHOL DEHYDROGENASE-LIKE PROTEIN C1198.01-RELATED"/>
    <property type="match status" value="1"/>
</dbReference>
<dbReference type="PANTHER" id="PTHR43189:SF1">
    <property type="entry name" value="ZINC-TYPE ALCOHOL DEHYDROGENASE-LIKE PROTEIN C1198.01"/>
    <property type="match status" value="1"/>
</dbReference>
<dbReference type="InterPro" id="IPR013154">
    <property type="entry name" value="ADH-like_N"/>
</dbReference>
<dbReference type="GO" id="GO:0016491">
    <property type="term" value="F:oxidoreductase activity"/>
    <property type="evidence" value="ECO:0007669"/>
    <property type="project" value="UniProtKB-KW"/>
</dbReference>
<sequence length="176" mass="18515">MAPSLPSTMRAVVQTGPGTAAVESVPIPKADAGFALVKVEASLVHSNLAHIFKADIDMFRLPYPAVPGSFGVGRVVAVGSDATTLREGQFVMVSAFIRSRDNPSVSIIRGVTAGWTPASQNLYKTLTGNGFFAEYVKAPLETVFRLNEERLFGKPGAGGLGYIPGELMCSPESASL</sequence>
<reference evidence="3" key="1">
    <citation type="submission" date="2022-07" db="EMBL/GenBank/DDBJ databases">
        <title>Genome Sequence of Xylaria arbuscula.</title>
        <authorList>
            <person name="Buettner E."/>
        </authorList>
    </citation>
    <scope>NUCLEOTIDE SEQUENCE</scope>
    <source>
        <strain evidence="3">VT107</strain>
    </source>
</reference>
<evidence type="ECO:0000313" key="3">
    <source>
        <dbReference type="EMBL" id="KAJ3561895.1"/>
    </source>
</evidence>
<comment type="caution">
    <text evidence="3">The sequence shown here is derived from an EMBL/GenBank/DDBJ whole genome shotgun (WGS) entry which is preliminary data.</text>
</comment>
<protein>
    <recommendedName>
        <fullName evidence="2">Alcohol dehydrogenase-like N-terminal domain-containing protein</fullName>
    </recommendedName>
</protein>
<dbReference type="AlphaFoldDB" id="A0A9W8N7L7"/>
<accession>A0A9W8N7L7</accession>
<feature type="domain" description="Alcohol dehydrogenase-like N-terminal" evidence="2">
    <location>
        <begin position="34"/>
        <end position="146"/>
    </location>
</feature>
<evidence type="ECO:0000256" key="1">
    <source>
        <dbReference type="ARBA" id="ARBA00023002"/>
    </source>
</evidence>
<organism evidence="3 4">
    <name type="scientific">Xylaria arbuscula</name>
    <dbReference type="NCBI Taxonomy" id="114810"/>
    <lineage>
        <taxon>Eukaryota</taxon>
        <taxon>Fungi</taxon>
        <taxon>Dikarya</taxon>
        <taxon>Ascomycota</taxon>
        <taxon>Pezizomycotina</taxon>
        <taxon>Sordariomycetes</taxon>
        <taxon>Xylariomycetidae</taxon>
        <taxon>Xylariales</taxon>
        <taxon>Xylariaceae</taxon>
        <taxon>Xylaria</taxon>
    </lineage>
</organism>
<gene>
    <name evidence="3" type="ORF">NPX13_g8770</name>
</gene>
<dbReference type="Gene3D" id="3.90.180.10">
    <property type="entry name" value="Medium-chain alcohol dehydrogenases, catalytic domain"/>
    <property type="match status" value="1"/>
</dbReference>
<keyword evidence="4" id="KW-1185">Reference proteome</keyword>
<dbReference type="Pfam" id="PF08240">
    <property type="entry name" value="ADH_N"/>
    <property type="match status" value="1"/>
</dbReference>
<dbReference type="Proteomes" id="UP001148614">
    <property type="component" value="Unassembled WGS sequence"/>
</dbReference>
<evidence type="ECO:0000259" key="2">
    <source>
        <dbReference type="Pfam" id="PF08240"/>
    </source>
</evidence>
<dbReference type="VEuPathDB" id="FungiDB:F4678DRAFT_470295"/>
<proteinExistence type="predicted"/>